<dbReference type="SUPFAM" id="SSF50249">
    <property type="entry name" value="Nucleic acid-binding proteins"/>
    <property type="match status" value="1"/>
</dbReference>
<protein>
    <recommendedName>
        <fullName evidence="6">Holliday junction branch migration complex subunit RuvA</fullName>
    </recommendedName>
</protein>
<comment type="similarity">
    <text evidence="6">Belongs to the RuvA family.</text>
</comment>
<dbReference type="InterPro" id="IPR011114">
    <property type="entry name" value="RuvA_C"/>
</dbReference>
<dbReference type="Pfam" id="PF01330">
    <property type="entry name" value="RuvA_N"/>
    <property type="match status" value="1"/>
</dbReference>
<dbReference type="SMART" id="SM00278">
    <property type="entry name" value="HhH1"/>
    <property type="match status" value="2"/>
</dbReference>
<keyword evidence="8" id="KW-0067">ATP-binding</keyword>
<evidence type="ECO:0000313" key="9">
    <source>
        <dbReference type="Proteomes" id="UP000179010"/>
    </source>
</evidence>
<dbReference type="GO" id="GO:0005737">
    <property type="term" value="C:cytoplasm"/>
    <property type="evidence" value="ECO:0007669"/>
    <property type="project" value="UniProtKB-SubCell"/>
</dbReference>
<comment type="function">
    <text evidence="6">The RuvA-RuvB-RuvC complex processes Holliday junction (HJ) DNA during genetic recombination and DNA repair, while the RuvA-RuvB complex plays an important role in the rescue of blocked DNA replication forks via replication fork reversal (RFR). RuvA specifically binds to HJ cruciform DNA, conferring on it an open structure. The RuvB hexamer acts as an ATP-dependent pump, pulling dsDNA into and through the RuvAB complex. HJ branch migration allows RuvC to scan DNA until it finds its consensus sequence, where it cleaves and resolves the cruciform DNA.</text>
</comment>
<dbReference type="NCBIfam" id="TIGR00084">
    <property type="entry name" value="ruvA"/>
    <property type="match status" value="1"/>
</dbReference>
<keyword evidence="3 6" id="KW-0238">DNA-binding</keyword>
<dbReference type="EMBL" id="METE01000011">
    <property type="protein sequence ID" value="OGB85079.1"/>
    <property type="molecule type" value="Genomic_DNA"/>
</dbReference>
<evidence type="ECO:0000256" key="4">
    <source>
        <dbReference type="ARBA" id="ARBA00023172"/>
    </source>
</evidence>
<proteinExistence type="inferred from homology"/>
<dbReference type="HAMAP" id="MF_00031">
    <property type="entry name" value="DNA_HJ_migration_RuvA"/>
    <property type="match status" value="1"/>
</dbReference>
<dbReference type="InterPro" id="IPR000085">
    <property type="entry name" value="RuvA"/>
</dbReference>
<feature type="domain" description="Helix-hairpin-helix DNA-binding motif class 1" evidence="7">
    <location>
        <begin position="107"/>
        <end position="126"/>
    </location>
</feature>
<keyword evidence="8" id="KW-0547">Nucleotide-binding</keyword>
<accession>A0A1F4PN71</accession>
<dbReference type="Pfam" id="PF07499">
    <property type="entry name" value="RuvA_C"/>
    <property type="match status" value="1"/>
</dbReference>
<comment type="subunit">
    <text evidence="6">Homotetramer. Forms an RuvA(8)-RuvB(12)-Holliday junction (HJ) complex. HJ DNA is sandwiched between 2 RuvA tetramers; dsDNA enters through RuvA and exits via RuvB. An RuvB hexamer assembles on each DNA strand where it exits the tetramer. Each RuvB hexamer is contacted by two RuvA subunits (via domain III) on 2 adjacent RuvB subunits; this complex drives branch migration. In the full resolvosome a probable DNA-RuvA(4)-RuvB(12)-RuvC(2) complex forms which resolves the HJ.</text>
</comment>
<keyword evidence="1 6" id="KW-0963">Cytoplasm</keyword>
<dbReference type="SUPFAM" id="SSF47781">
    <property type="entry name" value="RuvA domain 2-like"/>
    <property type="match status" value="1"/>
</dbReference>
<dbReference type="GO" id="GO:0006310">
    <property type="term" value="P:DNA recombination"/>
    <property type="evidence" value="ECO:0007669"/>
    <property type="project" value="UniProtKB-UniRule"/>
</dbReference>
<dbReference type="InterPro" id="IPR012340">
    <property type="entry name" value="NA-bd_OB-fold"/>
</dbReference>
<evidence type="ECO:0000256" key="6">
    <source>
        <dbReference type="HAMAP-Rule" id="MF_00031"/>
    </source>
</evidence>
<organism evidence="8 9">
    <name type="scientific">candidate division Kazan bacterium RIFCSPLOWO2_01_FULL_48_13</name>
    <dbReference type="NCBI Taxonomy" id="1798539"/>
    <lineage>
        <taxon>Bacteria</taxon>
        <taxon>Bacteria division Kazan-3B-28</taxon>
    </lineage>
</organism>
<comment type="caution">
    <text evidence="8">The sequence shown here is derived from an EMBL/GenBank/DDBJ whole genome shotgun (WGS) entry which is preliminary data.</text>
</comment>
<dbReference type="GO" id="GO:0005524">
    <property type="term" value="F:ATP binding"/>
    <property type="evidence" value="ECO:0007669"/>
    <property type="project" value="InterPro"/>
</dbReference>
<dbReference type="Gene3D" id="1.10.150.20">
    <property type="entry name" value="5' to 3' exonuclease, C-terminal subdomain"/>
    <property type="match status" value="1"/>
</dbReference>
<keyword evidence="4 6" id="KW-0233">DNA recombination</keyword>
<evidence type="ECO:0000256" key="1">
    <source>
        <dbReference type="ARBA" id="ARBA00022490"/>
    </source>
</evidence>
<keyword evidence="8" id="KW-0378">Hydrolase</keyword>
<name>A0A1F4PN71_UNCK3</name>
<dbReference type="CDD" id="cd14332">
    <property type="entry name" value="UBA_RuvA_C"/>
    <property type="match status" value="1"/>
</dbReference>
<dbReference type="GO" id="GO:0048476">
    <property type="term" value="C:Holliday junction resolvase complex"/>
    <property type="evidence" value="ECO:0007669"/>
    <property type="project" value="UniProtKB-UniRule"/>
</dbReference>
<dbReference type="GO" id="GO:0006281">
    <property type="term" value="P:DNA repair"/>
    <property type="evidence" value="ECO:0007669"/>
    <property type="project" value="UniProtKB-UniRule"/>
</dbReference>
<dbReference type="SUPFAM" id="SSF46929">
    <property type="entry name" value="DNA helicase RuvA subunit, C-terminal domain"/>
    <property type="match status" value="1"/>
</dbReference>
<keyword evidence="2 6" id="KW-0227">DNA damage</keyword>
<dbReference type="GO" id="GO:0009378">
    <property type="term" value="F:four-way junction helicase activity"/>
    <property type="evidence" value="ECO:0007669"/>
    <property type="project" value="InterPro"/>
</dbReference>
<dbReference type="GO" id="GO:0000400">
    <property type="term" value="F:four-way junction DNA binding"/>
    <property type="evidence" value="ECO:0007669"/>
    <property type="project" value="UniProtKB-UniRule"/>
</dbReference>
<evidence type="ECO:0000259" key="7">
    <source>
        <dbReference type="SMART" id="SM00278"/>
    </source>
</evidence>
<dbReference type="InterPro" id="IPR036267">
    <property type="entry name" value="RuvA_C_sf"/>
</dbReference>
<keyword evidence="5 6" id="KW-0234">DNA repair</keyword>
<sequence length="185" mass="19615">MIASVSGRVVSKGLDHLVVEAGGIGYLVFTTTDILTTTVINDEIRLLTHMVVREDVQALYGFISPAQLQLFSMLISVSGVGPRIGLAVLSSGKVEELRSAIGRGDSAIFTAISGIGKKTAERIILELKSRITDIVDVGVGGSSADIINALSGLGYNMYEIREVLGKLSPDAKVEDKLKEALKLLS</sequence>
<feature type="region of interest" description="Domain III" evidence="6">
    <location>
        <begin position="142"/>
        <end position="185"/>
    </location>
</feature>
<evidence type="ECO:0000256" key="5">
    <source>
        <dbReference type="ARBA" id="ARBA00023204"/>
    </source>
</evidence>
<keyword evidence="8" id="KW-0347">Helicase</keyword>
<dbReference type="InterPro" id="IPR003583">
    <property type="entry name" value="Hlx-hairpin-Hlx_DNA-bd_motif"/>
</dbReference>
<dbReference type="InterPro" id="IPR013849">
    <property type="entry name" value="DNA_helicase_Holl-junc_RuvA_I"/>
</dbReference>
<reference evidence="8 9" key="1">
    <citation type="journal article" date="2016" name="Nat. Commun.">
        <title>Thousands of microbial genomes shed light on interconnected biogeochemical processes in an aquifer system.</title>
        <authorList>
            <person name="Anantharaman K."/>
            <person name="Brown C.T."/>
            <person name="Hug L.A."/>
            <person name="Sharon I."/>
            <person name="Castelle C.J."/>
            <person name="Probst A.J."/>
            <person name="Thomas B.C."/>
            <person name="Singh A."/>
            <person name="Wilkins M.J."/>
            <person name="Karaoz U."/>
            <person name="Brodie E.L."/>
            <person name="Williams K.H."/>
            <person name="Hubbard S.S."/>
            <person name="Banfield J.F."/>
        </authorList>
    </citation>
    <scope>NUCLEOTIDE SEQUENCE [LARGE SCALE GENOMIC DNA]</scope>
</reference>
<dbReference type="Pfam" id="PF14520">
    <property type="entry name" value="HHH_5"/>
    <property type="match status" value="1"/>
</dbReference>
<feature type="domain" description="Helix-hairpin-helix DNA-binding motif class 1" evidence="7">
    <location>
        <begin position="72"/>
        <end position="91"/>
    </location>
</feature>
<dbReference type="Proteomes" id="UP000179010">
    <property type="component" value="Unassembled WGS sequence"/>
</dbReference>
<dbReference type="InterPro" id="IPR010994">
    <property type="entry name" value="RuvA_2-like"/>
</dbReference>
<comment type="domain">
    <text evidence="6">Has three domains with a flexible linker between the domains II and III and assumes an 'L' shape. Domain III is highly mobile and contacts RuvB.</text>
</comment>
<evidence type="ECO:0000256" key="3">
    <source>
        <dbReference type="ARBA" id="ARBA00023125"/>
    </source>
</evidence>
<dbReference type="GO" id="GO:0009379">
    <property type="term" value="C:Holliday junction helicase complex"/>
    <property type="evidence" value="ECO:0007669"/>
    <property type="project" value="InterPro"/>
</dbReference>
<comment type="caution">
    <text evidence="6">Lacks conserved residue(s) required for the propagation of feature annotation.</text>
</comment>
<comment type="subcellular location">
    <subcellularLocation>
        <location evidence="6">Cytoplasm</location>
    </subcellularLocation>
</comment>
<dbReference type="STRING" id="1798539.A2994_00520"/>
<evidence type="ECO:0000313" key="8">
    <source>
        <dbReference type="EMBL" id="OGB85079.1"/>
    </source>
</evidence>
<gene>
    <name evidence="6" type="primary">ruvA</name>
    <name evidence="8" type="ORF">A2994_00520</name>
</gene>
<dbReference type="AlphaFoldDB" id="A0A1F4PN71"/>
<evidence type="ECO:0000256" key="2">
    <source>
        <dbReference type="ARBA" id="ARBA00022763"/>
    </source>
</evidence>
<dbReference type="Gene3D" id="2.40.50.140">
    <property type="entry name" value="Nucleic acid-binding proteins"/>
    <property type="match status" value="1"/>
</dbReference>